<keyword evidence="1" id="KW-0472">Membrane</keyword>
<dbReference type="AlphaFoldDB" id="A0A1I2HYI2"/>
<name>A0A1I2HYI2_9BACT</name>
<dbReference type="Proteomes" id="UP000199513">
    <property type="component" value="Unassembled WGS sequence"/>
</dbReference>
<gene>
    <name evidence="2" type="ORF">SAMN04488541_102766</name>
</gene>
<proteinExistence type="predicted"/>
<dbReference type="RefSeq" id="WP_091548063.1">
    <property type="nucleotide sequence ID" value="NZ_FONY01000027.1"/>
</dbReference>
<feature type="transmembrane region" description="Helical" evidence="1">
    <location>
        <begin position="49"/>
        <end position="69"/>
    </location>
</feature>
<organism evidence="2 3">
    <name type="scientific">Thermoflexibacter ruber</name>
    <dbReference type="NCBI Taxonomy" id="1003"/>
    <lineage>
        <taxon>Bacteria</taxon>
        <taxon>Pseudomonadati</taxon>
        <taxon>Bacteroidota</taxon>
        <taxon>Cytophagia</taxon>
        <taxon>Cytophagales</taxon>
        <taxon>Thermoflexibacteraceae</taxon>
        <taxon>Thermoflexibacter</taxon>
    </lineage>
</organism>
<evidence type="ECO:0000313" key="2">
    <source>
        <dbReference type="EMBL" id="SFF35064.1"/>
    </source>
</evidence>
<protein>
    <submittedName>
        <fullName evidence="2">Uncharacterized protein</fullName>
    </submittedName>
</protein>
<reference evidence="2 3" key="1">
    <citation type="submission" date="2016-10" db="EMBL/GenBank/DDBJ databases">
        <authorList>
            <person name="de Groot N.N."/>
        </authorList>
    </citation>
    <scope>NUCLEOTIDE SEQUENCE [LARGE SCALE GENOMIC DNA]</scope>
    <source>
        <strain>GEY</strain>
        <strain evidence="3">DSM 9560</strain>
    </source>
</reference>
<keyword evidence="3" id="KW-1185">Reference proteome</keyword>
<sequence length="70" mass="8484">MASTIEKIVSIYIFPVVFISIFLFFIKYYDEDLMSDEDIEKTMEAHIEANLYFYISLQTLLYAWLYFLIF</sequence>
<feature type="transmembrane region" description="Helical" evidence="1">
    <location>
        <begin position="12"/>
        <end position="29"/>
    </location>
</feature>
<keyword evidence="1" id="KW-0812">Transmembrane</keyword>
<accession>A0A1I2HYI2</accession>
<dbReference type="EMBL" id="FONY01000027">
    <property type="protein sequence ID" value="SFF35064.1"/>
    <property type="molecule type" value="Genomic_DNA"/>
</dbReference>
<evidence type="ECO:0000256" key="1">
    <source>
        <dbReference type="SAM" id="Phobius"/>
    </source>
</evidence>
<evidence type="ECO:0000313" key="3">
    <source>
        <dbReference type="Proteomes" id="UP000199513"/>
    </source>
</evidence>
<keyword evidence="1" id="KW-1133">Transmembrane helix</keyword>